<reference evidence="2" key="2">
    <citation type="submission" date="2020-09" db="EMBL/GenBank/DDBJ databases">
        <authorList>
            <person name="Sun Q."/>
            <person name="Ohkuma M."/>
        </authorList>
    </citation>
    <scope>NUCLEOTIDE SEQUENCE</scope>
    <source>
        <strain evidence="2">JCM 17820</strain>
    </source>
</reference>
<comment type="caution">
    <text evidence="2">The sequence shown here is derived from an EMBL/GenBank/DDBJ whole genome shotgun (WGS) entry which is preliminary data.</text>
</comment>
<name>A0A830GKQ3_9EURY</name>
<organism evidence="2 3">
    <name type="scientific">Haloarcula pellucida</name>
    <dbReference type="NCBI Taxonomy" id="1427151"/>
    <lineage>
        <taxon>Archaea</taxon>
        <taxon>Methanobacteriati</taxon>
        <taxon>Methanobacteriota</taxon>
        <taxon>Stenosarchaea group</taxon>
        <taxon>Halobacteria</taxon>
        <taxon>Halobacteriales</taxon>
        <taxon>Haloarculaceae</taxon>
        <taxon>Haloarcula</taxon>
    </lineage>
</organism>
<dbReference type="PROSITE" id="PS51257">
    <property type="entry name" value="PROKAR_LIPOPROTEIN"/>
    <property type="match status" value="1"/>
</dbReference>
<dbReference type="AlphaFoldDB" id="A0A830GKQ3"/>
<dbReference type="PROSITE" id="PS51318">
    <property type="entry name" value="TAT"/>
    <property type="match status" value="1"/>
</dbReference>
<dbReference type="Pfam" id="PF25942">
    <property type="entry name" value="Ig_halo"/>
    <property type="match status" value="1"/>
</dbReference>
<sequence>MPLNRRSLLGSLAATTLTVASGCSALDANGTTGTNESNASSRGAADIYLHNLRDGAATISVRVAAADADGDEARIETTVDLASAETKRFNNEVVFDADYDVSVSVDGGPSETATWTADSDGGLHVLYNAAKNIVFADEFA</sequence>
<evidence type="ECO:0000259" key="1">
    <source>
        <dbReference type="Pfam" id="PF25942"/>
    </source>
</evidence>
<protein>
    <recommendedName>
        <fullName evidence="1">Ig-like domain-containing protein</fullName>
    </recommendedName>
</protein>
<dbReference type="Proteomes" id="UP000605784">
    <property type="component" value="Unassembled WGS sequence"/>
</dbReference>
<dbReference type="InterPro" id="IPR006311">
    <property type="entry name" value="TAT_signal"/>
</dbReference>
<accession>A0A830GKQ3</accession>
<dbReference type="EMBL" id="BMOU01000003">
    <property type="protein sequence ID" value="GGN95291.1"/>
    <property type="molecule type" value="Genomic_DNA"/>
</dbReference>
<proteinExistence type="predicted"/>
<gene>
    <name evidence="2" type="ORF">GCM10009030_22470</name>
</gene>
<evidence type="ECO:0000313" key="3">
    <source>
        <dbReference type="Proteomes" id="UP000605784"/>
    </source>
</evidence>
<evidence type="ECO:0000313" key="2">
    <source>
        <dbReference type="EMBL" id="GGN95291.1"/>
    </source>
</evidence>
<dbReference type="RefSeq" id="WP_188997551.1">
    <property type="nucleotide sequence ID" value="NZ_BMOU01000003.1"/>
</dbReference>
<reference evidence="2" key="1">
    <citation type="journal article" date="2014" name="Int. J. Syst. Evol. Microbiol.">
        <title>Complete genome sequence of Corynebacterium casei LMG S-19264T (=DSM 44701T), isolated from a smear-ripened cheese.</title>
        <authorList>
            <consortium name="US DOE Joint Genome Institute (JGI-PGF)"/>
            <person name="Walter F."/>
            <person name="Albersmeier A."/>
            <person name="Kalinowski J."/>
            <person name="Ruckert C."/>
        </authorList>
    </citation>
    <scope>NUCLEOTIDE SEQUENCE</scope>
    <source>
        <strain evidence="2">JCM 17820</strain>
    </source>
</reference>
<dbReference type="InterPro" id="IPR058929">
    <property type="entry name" value="Ig_halo"/>
</dbReference>
<keyword evidence="3" id="KW-1185">Reference proteome</keyword>
<feature type="domain" description="Ig-like" evidence="1">
    <location>
        <begin position="59"/>
        <end position="122"/>
    </location>
</feature>